<evidence type="ECO:0000259" key="2">
    <source>
        <dbReference type="Pfam" id="PF02563"/>
    </source>
</evidence>
<dbReference type="InterPro" id="IPR003715">
    <property type="entry name" value="Poly_export_N"/>
</dbReference>
<organism evidence="3 4">
    <name type="scientific">candidate division WOR-1 bacterium RIFOXYC12_FULL_54_18</name>
    <dbReference type="NCBI Taxonomy" id="1802584"/>
    <lineage>
        <taxon>Bacteria</taxon>
        <taxon>Bacillati</taxon>
        <taxon>Saganbacteria</taxon>
    </lineage>
</organism>
<dbReference type="Proteomes" id="UP000178602">
    <property type="component" value="Unassembled WGS sequence"/>
</dbReference>
<sequence>MKKIISVLLIIINLTFVIGNLSFASEYRLGPYDTLELEVINHPELKTKQTVAPDGQVSLPLLGVVSVEGQSLKGFQRFLTNNYSAYLDKPQVVIGLTPKPIYVVQYDLKNDTWEVKKAGSIDEAKAYADLDPTLTIEHGNVYKITMGSKPDFWGDNWYKVLTGAAVAVGIYATLNR</sequence>
<dbReference type="EMBL" id="MEUG01000001">
    <property type="protein sequence ID" value="OGC28043.1"/>
    <property type="molecule type" value="Genomic_DNA"/>
</dbReference>
<reference evidence="3 4" key="1">
    <citation type="journal article" date="2016" name="Nat. Commun.">
        <title>Thousands of microbial genomes shed light on interconnected biogeochemical processes in an aquifer system.</title>
        <authorList>
            <person name="Anantharaman K."/>
            <person name="Brown C.T."/>
            <person name="Hug L.A."/>
            <person name="Sharon I."/>
            <person name="Castelle C.J."/>
            <person name="Probst A.J."/>
            <person name="Thomas B.C."/>
            <person name="Singh A."/>
            <person name="Wilkins M.J."/>
            <person name="Karaoz U."/>
            <person name="Brodie E.L."/>
            <person name="Williams K.H."/>
            <person name="Hubbard S.S."/>
            <person name="Banfield J.F."/>
        </authorList>
    </citation>
    <scope>NUCLEOTIDE SEQUENCE [LARGE SCALE GENOMIC DNA]</scope>
</reference>
<evidence type="ECO:0000313" key="3">
    <source>
        <dbReference type="EMBL" id="OGC28043.1"/>
    </source>
</evidence>
<dbReference type="GO" id="GO:0015159">
    <property type="term" value="F:polysaccharide transmembrane transporter activity"/>
    <property type="evidence" value="ECO:0007669"/>
    <property type="project" value="InterPro"/>
</dbReference>
<dbReference type="PANTHER" id="PTHR33619">
    <property type="entry name" value="POLYSACCHARIDE EXPORT PROTEIN GFCE-RELATED"/>
    <property type="match status" value="1"/>
</dbReference>
<accession>A0A1F4T7H1</accession>
<name>A0A1F4T7H1_UNCSA</name>
<evidence type="ECO:0000256" key="1">
    <source>
        <dbReference type="ARBA" id="ARBA00022729"/>
    </source>
</evidence>
<feature type="domain" description="Polysaccharide export protein N-terminal" evidence="2">
    <location>
        <begin position="25"/>
        <end position="95"/>
    </location>
</feature>
<dbReference type="PANTHER" id="PTHR33619:SF3">
    <property type="entry name" value="POLYSACCHARIDE EXPORT PROTEIN GFCE-RELATED"/>
    <property type="match status" value="1"/>
</dbReference>
<evidence type="ECO:0000313" key="4">
    <source>
        <dbReference type="Proteomes" id="UP000178602"/>
    </source>
</evidence>
<protein>
    <recommendedName>
        <fullName evidence="2">Polysaccharide export protein N-terminal domain-containing protein</fullName>
    </recommendedName>
</protein>
<dbReference type="Gene3D" id="3.30.1950.10">
    <property type="entry name" value="wza like domain"/>
    <property type="match status" value="1"/>
</dbReference>
<comment type="caution">
    <text evidence="3">The sequence shown here is derived from an EMBL/GenBank/DDBJ whole genome shotgun (WGS) entry which is preliminary data.</text>
</comment>
<dbReference type="InterPro" id="IPR049712">
    <property type="entry name" value="Poly_export"/>
</dbReference>
<dbReference type="AlphaFoldDB" id="A0A1F4T7H1"/>
<keyword evidence="1" id="KW-0732">Signal</keyword>
<proteinExistence type="predicted"/>
<dbReference type="Pfam" id="PF02563">
    <property type="entry name" value="Poly_export"/>
    <property type="match status" value="1"/>
</dbReference>
<gene>
    <name evidence="3" type="ORF">A3K49_03475</name>
</gene>